<evidence type="ECO:0000256" key="4">
    <source>
        <dbReference type="ARBA" id="ARBA00022989"/>
    </source>
</evidence>
<keyword evidence="6" id="KW-1003">Cell membrane</keyword>
<dbReference type="AlphaFoldDB" id="A0AAT9G6H2"/>
<feature type="transmembrane region" description="Helical" evidence="6">
    <location>
        <begin position="166"/>
        <end position="185"/>
    </location>
</feature>
<protein>
    <recommendedName>
        <fullName evidence="6">SURF1-like protein</fullName>
    </recommendedName>
</protein>
<comment type="subcellular location">
    <subcellularLocation>
        <location evidence="6">Cell membrane</location>
        <topology evidence="6">Multi-pass membrane protein</topology>
    </subcellularLocation>
    <subcellularLocation>
        <location evidence="1">Membrane</location>
    </subcellularLocation>
</comment>
<evidence type="ECO:0000256" key="2">
    <source>
        <dbReference type="ARBA" id="ARBA00007165"/>
    </source>
</evidence>
<dbReference type="EMBL" id="AP029170">
    <property type="protein sequence ID" value="BFD45404.1"/>
    <property type="molecule type" value="Genomic_DNA"/>
</dbReference>
<dbReference type="Pfam" id="PF02104">
    <property type="entry name" value="SURF1"/>
    <property type="match status" value="1"/>
</dbReference>
<comment type="caution">
    <text evidence="6">Lacks conserved residue(s) required for the propagation of feature annotation.</text>
</comment>
<evidence type="ECO:0000256" key="3">
    <source>
        <dbReference type="ARBA" id="ARBA00022692"/>
    </source>
</evidence>
<reference evidence="7" key="1">
    <citation type="submission" date="2024-01" db="EMBL/GenBank/DDBJ databases">
        <title>Sequencing the genomes of a sandfly, Sergentomyia squamirostris, and its two endosymbionts.</title>
        <authorList>
            <person name="Itokawa K."/>
            <person name="Sanjoba C."/>
        </authorList>
    </citation>
    <scope>NUCLEOTIDE SEQUENCE</scope>
    <source>
        <strain evidence="7">RiSSQ</strain>
    </source>
</reference>
<organism evidence="7">
    <name type="scientific">Candidatus Tisiphia endosymbiont of Sergentomyia squamirostris</name>
    <dbReference type="NCBI Taxonomy" id="3113639"/>
    <lineage>
        <taxon>Bacteria</taxon>
        <taxon>Pseudomonadati</taxon>
        <taxon>Pseudomonadota</taxon>
        <taxon>Alphaproteobacteria</taxon>
        <taxon>Rickettsiales</taxon>
        <taxon>Rickettsiaceae</taxon>
        <taxon>Rickettsieae</taxon>
        <taxon>Candidatus Tisiphia</taxon>
    </lineage>
</organism>
<dbReference type="CDD" id="cd06662">
    <property type="entry name" value="SURF1"/>
    <property type="match status" value="1"/>
</dbReference>
<keyword evidence="5 6" id="KW-0472">Membrane</keyword>
<accession>A0AAT9G6H2</accession>
<sequence length="191" mass="21773">MKNNLNNPPIDIKTLSGNKLYAKIRVNGHFLAGKNVHLYGRRSMSTEKDGYYLVTPFQTDDNKIILVVLGWFAGRHKKNIDNIIDNSMEITGVILPGEKTKLFVLDNDVKNNVWFTLDLTQASDVLGLKLEDFYLVMEGNNNRSDILKSLSIENLLNVRNDHLEYAITWFALAISLAVIFVIYNLSKKEIK</sequence>
<evidence type="ECO:0000313" key="7">
    <source>
        <dbReference type="EMBL" id="BFD45404.1"/>
    </source>
</evidence>
<keyword evidence="3 6" id="KW-0812">Transmembrane</keyword>
<dbReference type="PANTHER" id="PTHR23427:SF2">
    <property type="entry name" value="SURFEIT LOCUS PROTEIN 1"/>
    <property type="match status" value="1"/>
</dbReference>
<dbReference type="InterPro" id="IPR002994">
    <property type="entry name" value="Surf1/Shy1"/>
</dbReference>
<comment type="similarity">
    <text evidence="2 6">Belongs to the SURF1 family.</text>
</comment>
<dbReference type="PANTHER" id="PTHR23427">
    <property type="entry name" value="SURFEIT LOCUS PROTEIN"/>
    <property type="match status" value="1"/>
</dbReference>
<proteinExistence type="inferred from homology"/>
<dbReference type="GO" id="GO:0005886">
    <property type="term" value="C:plasma membrane"/>
    <property type="evidence" value="ECO:0007669"/>
    <property type="project" value="UniProtKB-SubCell"/>
</dbReference>
<evidence type="ECO:0000256" key="5">
    <source>
        <dbReference type="ARBA" id="ARBA00023136"/>
    </source>
</evidence>
<name>A0AAT9G6H2_9RICK</name>
<gene>
    <name evidence="7" type="ORF">DMENIID0002_00500</name>
</gene>
<dbReference type="PROSITE" id="PS50895">
    <property type="entry name" value="SURF1"/>
    <property type="match status" value="1"/>
</dbReference>
<evidence type="ECO:0000256" key="1">
    <source>
        <dbReference type="ARBA" id="ARBA00004370"/>
    </source>
</evidence>
<keyword evidence="4 6" id="KW-1133">Transmembrane helix</keyword>
<dbReference type="InterPro" id="IPR045214">
    <property type="entry name" value="Surf1/Surf4"/>
</dbReference>
<evidence type="ECO:0000256" key="6">
    <source>
        <dbReference type="RuleBase" id="RU363076"/>
    </source>
</evidence>